<evidence type="ECO:0000313" key="5">
    <source>
        <dbReference type="Proteomes" id="UP000305654"/>
    </source>
</evidence>
<dbReference type="EMBL" id="VCDI01000002">
    <property type="protein sequence ID" value="TLU73589.1"/>
    <property type="molecule type" value="Genomic_DNA"/>
</dbReference>
<evidence type="ECO:0000256" key="2">
    <source>
        <dbReference type="ARBA" id="ARBA00023315"/>
    </source>
</evidence>
<dbReference type="PANTHER" id="PTHR43877">
    <property type="entry name" value="AMINOALKYLPHOSPHONATE N-ACETYLTRANSFERASE-RELATED-RELATED"/>
    <property type="match status" value="1"/>
</dbReference>
<protein>
    <submittedName>
        <fullName evidence="4">GNAT family N-acetyltransferase</fullName>
    </submittedName>
</protein>
<dbReference type="Proteomes" id="UP000305654">
    <property type="component" value="Unassembled WGS sequence"/>
</dbReference>
<gene>
    <name evidence="4" type="ORF">FE263_06525</name>
</gene>
<evidence type="ECO:0000313" key="4">
    <source>
        <dbReference type="EMBL" id="TLU73589.1"/>
    </source>
</evidence>
<evidence type="ECO:0000256" key="1">
    <source>
        <dbReference type="ARBA" id="ARBA00022679"/>
    </source>
</evidence>
<sequence length="149" mass="15630">MSNRYGMEIRAAGAQEAAGLSELLAQVGISLPPHEVAQRLEAIRQSTGTALVALAWGPPSGVVVVHWHRTLLSPAPQAGISLLLVAPDERRRGIGRLLLKAAAQAARTAGCDTLDMAVSGDQPDLDAFCLANGFTGAGLRYRRPLRKGG</sequence>
<feature type="domain" description="N-acetyltransferase" evidence="3">
    <location>
        <begin position="7"/>
        <end position="149"/>
    </location>
</feature>
<accession>A0A5R9J9B9</accession>
<dbReference type="GO" id="GO:0016747">
    <property type="term" value="F:acyltransferase activity, transferring groups other than amino-acyl groups"/>
    <property type="evidence" value="ECO:0007669"/>
    <property type="project" value="InterPro"/>
</dbReference>
<keyword evidence="5" id="KW-1185">Reference proteome</keyword>
<dbReference type="Pfam" id="PF00583">
    <property type="entry name" value="Acetyltransf_1"/>
    <property type="match status" value="1"/>
</dbReference>
<dbReference type="InterPro" id="IPR000182">
    <property type="entry name" value="GNAT_dom"/>
</dbReference>
<dbReference type="InterPro" id="IPR016181">
    <property type="entry name" value="Acyl_CoA_acyltransferase"/>
</dbReference>
<dbReference type="Gene3D" id="3.40.630.30">
    <property type="match status" value="1"/>
</dbReference>
<dbReference type="SUPFAM" id="SSF55729">
    <property type="entry name" value="Acyl-CoA N-acyltransferases (Nat)"/>
    <property type="match status" value="1"/>
</dbReference>
<comment type="caution">
    <text evidence="4">The sequence shown here is derived from an EMBL/GenBank/DDBJ whole genome shotgun (WGS) entry which is preliminary data.</text>
</comment>
<name>A0A5R9J9B9_9PROT</name>
<keyword evidence="2" id="KW-0012">Acyltransferase</keyword>
<dbReference type="PROSITE" id="PS51186">
    <property type="entry name" value="GNAT"/>
    <property type="match status" value="1"/>
</dbReference>
<reference evidence="4 5" key="1">
    <citation type="submission" date="2019-05" db="EMBL/GenBank/DDBJ databases">
        <authorList>
            <person name="Pankratov T."/>
            <person name="Grouzdev D."/>
        </authorList>
    </citation>
    <scope>NUCLEOTIDE SEQUENCE [LARGE SCALE GENOMIC DNA]</scope>
    <source>
        <strain evidence="4 5">KEBCLARHB70R</strain>
    </source>
</reference>
<evidence type="ECO:0000259" key="3">
    <source>
        <dbReference type="PROSITE" id="PS51186"/>
    </source>
</evidence>
<dbReference type="AlphaFoldDB" id="A0A5R9J9B9"/>
<dbReference type="PANTHER" id="PTHR43877:SF1">
    <property type="entry name" value="ACETYLTRANSFERASE"/>
    <property type="match status" value="1"/>
</dbReference>
<organism evidence="4 5">
    <name type="scientific">Lichenicoccus roseus</name>
    <dbReference type="NCBI Taxonomy" id="2683649"/>
    <lineage>
        <taxon>Bacteria</taxon>
        <taxon>Pseudomonadati</taxon>
        <taxon>Pseudomonadota</taxon>
        <taxon>Alphaproteobacteria</taxon>
        <taxon>Acetobacterales</taxon>
        <taxon>Acetobacteraceae</taxon>
        <taxon>Lichenicoccus</taxon>
    </lineage>
</organism>
<keyword evidence="1 4" id="KW-0808">Transferase</keyword>
<dbReference type="OrthoDB" id="7188775at2"/>
<dbReference type="InterPro" id="IPR050832">
    <property type="entry name" value="Bact_Acetyltransf"/>
</dbReference>
<proteinExistence type="predicted"/>